<evidence type="ECO:0000313" key="9">
    <source>
        <dbReference type="Proteomes" id="UP000056255"/>
    </source>
</evidence>
<feature type="transmembrane region" description="Helical" evidence="1">
    <location>
        <begin position="256"/>
        <end position="282"/>
    </location>
</feature>
<evidence type="ECO:0000313" key="8">
    <source>
        <dbReference type="Proteomes" id="UP000029084"/>
    </source>
</evidence>
<evidence type="ECO:0000313" key="5">
    <source>
        <dbReference type="EMBL" id="AKV78428.1"/>
    </source>
</evidence>
<evidence type="ECO:0000313" key="2">
    <source>
        <dbReference type="EMBL" id="AIM27016.1"/>
    </source>
</evidence>
<dbReference type="Proteomes" id="UP000062398">
    <property type="component" value="Chromosome"/>
</dbReference>
<dbReference type="Proteomes" id="UP000061362">
    <property type="component" value="Chromosome"/>
</dbReference>
<evidence type="ECO:0000313" key="3">
    <source>
        <dbReference type="EMBL" id="AKV73936.1"/>
    </source>
</evidence>
<feature type="transmembrane region" description="Helical" evidence="1">
    <location>
        <begin position="99"/>
        <end position="119"/>
    </location>
</feature>
<evidence type="ECO:0000313" key="7">
    <source>
        <dbReference type="EMBL" id="AKV82916.1"/>
    </source>
</evidence>
<protein>
    <submittedName>
        <fullName evidence="3">Nitric oxide response protein</fullName>
    </submittedName>
</protein>
<dbReference type="OrthoDB" id="29268at2157"/>
<proteinExistence type="predicted"/>
<evidence type="ECO:0000256" key="1">
    <source>
        <dbReference type="SAM" id="Phobius"/>
    </source>
</evidence>
<evidence type="ECO:0000313" key="13">
    <source>
        <dbReference type="Proteomes" id="UP000068832"/>
    </source>
</evidence>
<feature type="transmembrane region" description="Helical" evidence="1">
    <location>
        <begin position="231"/>
        <end position="250"/>
    </location>
</feature>
<dbReference type="EMBL" id="CP012173">
    <property type="protein sequence ID" value="AKV76177.1"/>
    <property type="molecule type" value="Genomic_DNA"/>
</dbReference>
<sequence precursor="true">MKPGFILLIMGIALLLLGGIPAVLNFMDNQGFPYPLPTTFFQAHWFVMVYGFFLLLIGNELLVALSNEWRGTSAPTWLIVPFGILTLISNLLDELNNPLSYYLVIVALVLLINYSRVYLSPSRIGLKPTAYNYLLFYTLIITSIIVSFQAVFGLPWLGLAFPALTIFAVMSRDLGLVLGGKRVNQDEMTLAYVSLALGILSYGTVISPILIVIGWGLSLHSSGIPWSKGRLYPRIALTTAWTWLLISALVQGNYDAYIHSIALGFLFNTVFGVDSVLIDMLVGITGKRLSVKPSYVPLILLNLGLVMRVAFDLGISSPLLLLSALLQGIGILSFYVLTFRQVIPQMRKVDKDETLIVKGERTTRS</sequence>
<dbReference type="OMA" id="MWAWAGR"/>
<feature type="transmembrane region" description="Helical" evidence="1">
    <location>
        <begin position="317"/>
        <end position="338"/>
    </location>
</feature>
<dbReference type="EMBL" id="CP012174">
    <property type="protein sequence ID" value="AKV78428.1"/>
    <property type="molecule type" value="Genomic_DNA"/>
</dbReference>
<keyword evidence="1" id="KW-0472">Membrane</keyword>
<evidence type="ECO:0000313" key="4">
    <source>
        <dbReference type="EMBL" id="AKV76177.1"/>
    </source>
</evidence>
<evidence type="ECO:0000313" key="6">
    <source>
        <dbReference type="EMBL" id="AKV80673.1"/>
    </source>
</evidence>
<keyword evidence="1" id="KW-0812">Transmembrane</keyword>
<evidence type="ECO:0000313" key="10">
    <source>
        <dbReference type="Proteomes" id="UP000061362"/>
    </source>
</evidence>
<dbReference type="PATRIC" id="fig|43687.5.peg.883"/>
<dbReference type="EMBL" id="CP008822">
    <property type="protein sequence ID" value="AIM27016.1"/>
    <property type="molecule type" value="Genomic_DNA"/>
</dbReference>
<organism evidence="2 8">
    <name type="scientific">Metallosphaera sedula</name>
    <dbReference type="NCBI Taxonomy" id="43687"/>
    <lineage>
        <taxon>Archaea</taxon>
        <taxon>Thermoproteota</taxon>
        <taxon>Thermoprotei</taxon>
        <taxon>Sulfolobales</taxon>
        <taxon>Sulfolobaceae</taxon>
        <taxon>Metallosphaera</taxon>
    </lineage>
</organism>
<evidence type="ECO:0000313" key="12">
    <source>
        <dbReference type="Proteomes" id="UP000062475"/>
    </source>
</evidence>
<feature type="transmembrane region" description="Helical" evidence="1">
    <location>
        <begin position="45"/>
        <end position="65"/>
    </location>
</feature>
<dbReference type="Proteomes" id="UP000056255">
    <property type="component" value="Chromosome"/>
</dbReference>
<dbReference type="EMBL" id="CP012175">
    <property type="protein sequence ID" value="AKV80673.1"/>
    <property type="molecule type" value="Genomic_DNA"/>
</dbReference>
<dbReference type="EMBL" id="CP012172">
    <property type="protein sequence ID" value="AKV73936.1"/>
    <property type="molecule type" value="Genomic_DNA"/>
</dbReference>
<dbReference type="AlphaFoldDB" id="A0A088E3W2"/>
<reference evidence="10 11" key="2">
    <citation type="journal article" date="2015" name="Genome Announc.">
        <title>Complete Genome Sequences of Evolved Arsenate-Resistant Metallosphaera sedula Strains.</title>
        <authorList>
            <person name="Ai C."/>
            <person name="McCarthy S."/>
            <person name="Schackwitz W."/>
            <person name="Martin J."/>
            <person name="Lipzen A."/>
            <person name="Blum P."/>
        </authorList>
    </citation>
    <scope>NUCLEOTIDE SEQUENCE [LARGE SCALE GENOMIC DNA]</scope>
    <source>
        <strain evidence="5 11">ARS120-1</strain>
        <strain evidence="6 10">ARS120-2</strain>
        <strain evidence="3 13">ARS50-1</strain>
        <strain evidence="4 12">ARS50-2</strain>
    </source>
</reference>
<dbReference type="EMBL" id="CP012176">
    <property type="protein sequence ID" value="AKV82916.1"/>
    <property type="molecule type" value="Genomic_DNA"/>
</dbReference>
<gene>
    <name evidence="2" type="ORF">HA72_0857</name>
    <name evidence="3" type="ORF">MsedA_0873</name>
    <name evidence="4" type="ORF">MsedB_0874</name>
    <name evidence="5" type="ORF">MsedC_0873</name>
    <name evidence="6" type="ORF">MsedD_0874</name>
    <name evidence="7" type="ORF">MsedE_0873</name>
</gene>
<dbReference type="Proteomes" id="UP000062475">
    <property type="component" value="Chromosome"/>
</dbReference>
<dbReference type="GeneID" id="91755320"/>
<dbReference type="RefSeq" id="WP_012020817.1">
    <property type="nucleotide sequence ID" value="NZ_CP008822.1"/>
</dbReference>
<dbReference type="Proteomes" id="UP000029084">
    <property type="component" value="Chromosome"/>
</dbReference>
<reference evidence="7 9" key="3">
    <citation type="submission" date="2015-07" db="EMBL/GenBank/DDBJ databases">
        <title>Physiological, transcriptional responses and genome re-sequencing of acid resistant extremely thermoacidophilic Metallosphaera sedula SARC-M1.</title>
        <authorList>
            <person name="Ai C."/>
            <person name="McCarthy S."/>
            <person name="Eckrich V."/>
            <person name="Rudrappa D."/>
            <person name="Qiu G."/>
            <person name="Blum P."/>
        </authorList>
    </citation>
    <scope>NUCLEOTIDE SEQUENCE [LARGE SCALE GENOMIC DNA]</scope>
    <source>
        <strain evidence="7 9">SARC-M1</strain>
    </source>
</reference>
<name>A0A088E3W2_9CREN</name>
<feature type="transmembrane region" description="Helical" evidence="1">
    <location>
        <begin position="190"/>
        <end position="219"/>
    </location>
</feature>
<dbReference type="Proteomes" id="UP000068832">
    <property type="component" value="Chromosome"/>
</dbReference>
<reference evidence="2 8" key="1">
    <citation type="journal article" date="2014" name="J. Bacteriol.">
        <title>Role of an Archaeal PitA Transporter in the Copper and Arsenic Resistance of Metallosphaera sedula, an Extreme Thermoacidophile.</title>
        <authorList>
            <person name="McCarthy S."/>
            <person name="Ai C."/>
            <person name="Wheaton G."/>
            <person name="Tevatia R."/>
            <person name="Eckrich V."/>
            <person name="Kelly R."/>
            <person name="Blum P."/>
        </authorList>
    </citation>
    <scope>NUCLEOTIDE SEQUENCE [LARGE SCALE GENOMIC DNA]</scope>
    <source>
        <strain evidence="2 8">CuR1</strain>
    </source>
</reference>
<feature type="transmembrane region" description="Helical" evidence="1">
    <location>
        <begin position="131"/>
        <end position="152"/>
    </location>
</feature>
<evidence type="ECO:0000313" key="11">
    <source>
        <dbReference type="Proteomes" id="UP000062398"/>
    </source>
</evidence>
<keyword evidence="1" id="KW-1133">Transmembrane helix</keyword>
<feature type="transmembrane region" description="Helical" evidence="1">
    <location>
        <begin position="77"/>
        <end position="93"/>
    </location>
</feature>
<accession>A0A088E3W2</accession>